<dbReference type="InterPro" id="IPR008311">
    <property type="entry name" value="UCP028101"/>
</dbReference>
<name>A0AA37W6R3_9GAMM</name>
<reference evidence="2" key="1">
    <citation type="journal article" date="2014" name="Int. J. Syst. Evol. Microbiol.">
        <title>Complete genome sequence of Corynebacterium casei LMG S-19264T (=DSM 44701T), isolated from a smear-ripened cheese.</title>
        <authorList>
            <consortium name="US DOE Joint Genome Institute (JGI-PGF)"/>
            <person name="Walter F."/>
            <person name="Albersmeier A."/>
            <person name="Kalinowski J."/>
            <person name="Ruckert C."/>
        </authorList>
    </citation>
    <scope>NUCLEOTIDE SEQUENCE</scope>
    <source>
        <strain evidence="2">NBRC 110071</strain>
    </source>
</reference>
<proteinExistence type="predicted"/>
<dbReference type="EMBL" id="BSNM01000002">
    <property type="protein sequence ID" value="GLQ29771.1"/>
    <property type="molecule type" value="Genomic_DNA"/>
</dbReference>
<comment type="caution">
    <text evidence="2">The sequence shown here is derived from an EMBL/GenBank/DDBJ whole genome shotgun (WGS) entry which is preliminary data.</text>
</comment>
<evidence type="ECO:0008006" key="4">
    <source>
        <dbReference type="Google" id="ProtNLM"/>
    </source>
</evidence>
<dbReference type="PROSITE" id="PS51318">
    <property type="entry name" value="TAT"/>
    <property type="match status" value="1"/>
</dbReference>
<organism evidence="2 3">
    <name type="scientific">Litoribrevibacter albus</name>
    <dbReference type="NCBI Taxonomy" id="1473156"/>
    <lineage>
        <taxon>Bacteria</taxon>
        <taxon>Pseudomonadati</taxon>
        <taxon>Pseudomonadota</taxon>
        <taxon>Gammaproteobacteria</taxon>
        <taxon>Oceanospirillales</taxon>
        <taxon>Oceanospirillaceae</taxon>
        <taxon>Litoribrevibacter</taxon>
    </lineage>
</organism>
<feature type="chain" id="PRO_5041255443" description="DUF1513 domain-containing protein" evidence="1">
    <location>
        <begin position="23"/>
        <end position="385"/>
    </location>
</feature>
<sequence>MSQDRRSFVKLLAALAASPAIANATYVMPSSQKVSSPSFSGNILVSAFDDLKGQHYVGAYDLSAKTWLERVAVSRRYHSGVARFDGAGVVSQQLVFVARRPGNLAVVLDLTKRQVIELTAAEGRHFFGHAAVDADNRVWFTENDYVNGRSLLVARSGSRLETVDAEIDLQGIGPHEFRFLKDGRTAVIGLGGIETHPDFPRKKLNLDTMQSEILLVDTKAQQIIDRDKPLDPQLSLRHLDVAAVRDQVVIAAQYQGPKYEQFPLVYHYQVDQGLKPFDAPESVWQSMNQYIASVQINEDGSEVLVTCPRSNLVHLFSLTQGKWLSQFKLPDPGGACTDDLGRYLVSTGTGQIVCLSSNNGVLTLERDELVSDTRWDNHMDRVVVS</sequence>
<reference evidence="2" key="2">
    <citation type="submission" date="2023-01" db="EMBL/GenBank/DDBJ databases">
        <title>Draft genome sequence of Litoribrevibacter albus strain NBRC 110071.</title>
        <authorList>
            <person name="Sun Q."/>
            <person name="Mori K."/>
        </authorList>
    </citation>
    <scope>NUCLEOTIDE SEQUENCE</scope>
    <source>
        <strain evidence="2">NBRC 110071</strain>
    </source>
</reference>
<accession>A0AA37W6R3</accession>
<evidence type="ECO:0000313" key="3">
    <source>
        <dbReference type="Proteomes" id="UP001161389"/>
    </source>
</evidence>
<dbReference type="PIRSF" id="PIRSF028101">
    <property type="entry name" value="UCP028101"/>
    <property type="match status" value="1"/>
</dbReference>
<evidence type="ECO:0000313" key="2">
    <source>
        <dbReference type="EMBL" id="GLQ29771.1"/>
    </source>
</evidence>
<dbReference type="Proteomes" id="UP001161389">
    <property type="component" value="Unassembled WGS sequence"/>
</dbReference>
<feature type="signal peptide" evidence="1">
    <location>
        <begin position="1"/>
        <end position="22"/>
    </location>
</feature>
<keyword evidence="3" id="KW-1185">Reference proteome</keyword>
<keyword evidence="1" id="KW-0732">Signal</keyword>
<dbReference type="RefSeq" id="WP_284377817.1">
    <property type="nucleotide sequence ID" value="NZ_BSNM01000002.1"/>
</dbReference>
<gene>
    <name evidence="2" type="ORF">GCM10007876_02490</name>
</gene>
<dbReference type="SUPFAM" id="SSF69322">
    <property type="entry name" value="Tricorn protease domain 2"/>
    <property type="match status" value="1"/>
</dbReference>
<dbReference type="AlphaFoldDB" id="A0AA37W6R3"/>
<protein>
    <recommendedName>
        <fullName evidence="4">DUF1513 domain-containing protein</fullName>
    </recommendedName>
</protein>
<evidence type="ECO:0000256" key="1">
    <source>
        <dbReference type="SAM" id="SignalP"/>
    </source>
</evidence>
<dbReference type="Pfam" id="PF07433">
    <property type="entry name" value="DUF1513"/>
    <property type="match status" value="1"/>
</dbReference>
<dbReference type="InterPro" id="IPR006311">
    <property type="entry name" value="TAT_signal"/>
</dbReference>